<dbReference type="KEGG" id="nmr:Nmar_0389"/>
<dbReference type="Pfam" id="PF00903">
    <property type="entry name" value="Glyoxalase"/>
    <property type="match status" value="1"/>
</dbReference>
<dbReference type="HOGENOM" id="CLU_2079315_0_0_2"/>
<protein>
    <submittedName>
        <fullName evidence="2">Glyoxalase/bleomycin resistance protein/dioxygenase</fullName>
    </submittedName>
</protein>
<dbReference type="PANTHER" id="PTHR36113">
    <property type="entry name" value="LYASE, PUTATIVE-RELATED-RELATED"/>
    <property type="match status" value="1"/>
</dbReference>
<name>A9A586_NITMS</name>
<dbReference type="InterPro" id="IPR037523">
    <property type="entry name" value="VOC_core"/>
</dbReference>
<dbReference type="PhylomeDB" id="A9A586"/>
<sequence length="131" mass="14514">MTDILKATSMDHVNMNVKDLAKTVEFYKNLFGFEIRKDDNSPNKMGAPSKIIGNDSIKLCLYEDPQVTPTGGIAHFGFHVENFDDIMQKCKELGVEVLYDGPVDFEKSSSVYIKDPTGYDIELSKVSGGGL</sequence>
<proteinExistence type="predicted"/>
<dbReference type="CDD" id="cd06587">
    <property type="entry name" value="VOC"/>
    <property type="match status" value="1"/>
</dbReference>
<gene>
    <name evidence="2" type="ordered locus">Nmar_0389</name>
</gene>
<accession>A9A586</accession>
<dbReference type="GeneID" id="5774704"/>
<dbReference type="eggNOG" id="arCOG02709">
    <property type="taxonomic scope" value="Archaea"/>
</dbReference>
<feature type="domain" description="VOC" evidence="1">
    <location>
        <begin position="9"/>
        <end position="126"/>
    </location>
</feature>
<dbReference type="Gene3D" id="3.10.180.10">
    <property type="entry name" value="2,3-Dihydroxybiphenyl 1,2-Dioxygenase, domain 1"/>
    <property type="match status" value="1"/>
</dbReference>
<dbReference type="InParanoid" id="A9A586"/>
<evidence type="ECO:0000259" key="1">
    <source>
        <dbReference type="PROSITE" id="PS51819"/>
    </source>
</evidence>
<dbReference type="Proteomes" id="UP000000792">
    <property type="component" value="Chromosome"/>
</dbReference>
<dbReference type="SUPFAM" id="SSF54593">
    <property type="entry name" value="Glyoxalase/Bleomycin resistance protein/Dihydroxybiphenyl dioxygenase"/>
    <property type="match status" value="1"/>
</dbReference>
<evidence type="ECO:0000313" key="2">
    <source>
        <dbReference type="EMBL" id="ABX12285.1"/>
    </source>
</evidence>
<organism evidence="2 3">
    <name type="scientific">Nitrosopumilus maritimus (strain SCM1)</name>
    <dbReference type="NCBI Taxonomy" id="436308"/>
    <lineage>
        <taxon>Archaea</taxon>
        <taxon>Nitrososphaerota</taxon>
        <taxon>Nitrososphaeria</taxon>
        <taxon>Nitrosopumilales</taxon>
        <taxon>Nitrosopumilaceae</taxon>
        <taxon>Nitrosopumilus</taxon>
    </lineage>
</organism>
<keyword evidence="3" id="KW-1185">Reference proteome</keyword>
<dbReference type="EMBL" id="CP000866">
    <property type="protein sequence ID" value="ABX12285.1"/>
    <property type="molecule type" value="Genomic_DNA"/>
</dbReference>
<dbReference type="PANTHER" id="PTHR36113:SF1">
    <property type="entry name" value="GLYOXALASE_BLEOMYCIN RESISTANCE PROTEIN_DIOXYGENASE"/>
    <property type="match status" value="1"/>
</dbReference>
<dbReference type="PROSITE" id="PS51819">
    <property type="entry name" value="VOC"/>
    <property type="match status" value="1"/>
</dbReference>
<dbReference type="EnsemblBacteria" id="ABX12285">
    <property type="protein sequence ID" value="ABX12285"/>
    <property type="gene ID" value="Nmar_0389"/>
</dbReference>
<dbReference type="AlphaFoldDB" id="A9A586"/>
<dbReference type="InterPro" id="IPR029068">
    <property type="entry name" value="Glyas_Bleomycin-R_OHBP_Dase"/>
</dbReference>
<dbReference type="RefSeq" id="WP_012214772.1">
    <property type="nucleotide sequence ID" value="NC_010085.1"/>
</dbReference>
<reference evidence="2 3" key="1">
    <citation type="journal article" date="2010" name="Proc. Natl. Acad. Sci. U.S.A.">
        <title>Nitrosopumilus maritimus genome reveals unique mechanisms for nitrification and autotrophy in globally distributed marine crenarchaea.</title>
        <authorList>
            <person name="Walker C.B."/>
            <person name="de la Torre J.R."/>
            <person name="Klotz M.G."/>
            <person name="Urakawa H."/>
            <person name="Pinel N."/>
            <person name="Arp D.J."/>
            <person name="Brochier-Armanet C."/>
            <person name="Chain P.S."/>
            <person name="Chan P.P."/>
            <person name="Gollabgir A."/>
            <person name="Hemp J."/>
            <person name="Hugler M."/>
            <person name="Karr E.A."/>
            <person name="Konneke M."/>
            <person name="Shin M."/>
            <person name="Lawton T.J."/>
            <person name="Lowe T."/>
            <person name="Martens-Habbena W."/>
            <person name="Sayavedra-Soto L.A."/>
            <person name="Lang D."/>
            <person name="Sievert S.M."/>
            <person name="Rosenzweig A.C."/>
            <person name="Manning G."/>
            <person name="Stahl D.A."/>
        </authorList>
    </citation>
    <scope>NUCLEOTIDE SEQUENCE [LARGE SCALE GENOMIC DNA]</scope>
    <source>
        <strain evidence="2 3">SCM1</strain>
    </source>
</reference>
<evidence type="ECO:0000313" key="3">
    <source>
        <dbReference type="Proteomes" id="UP000000792"/>
    </source>
</evidence>
<dbReference type="InterPro" id="IPR051332">
    <property type="entry name" value="Fosfomycin_Res_Enzymes"/>
</dbReference>
<dbReference type="STRING" id="436308.Nmar_0389"/>
<dbReference type="InterPro" id="IPR004360">
    <property type="entry name" value="Glyas_Fos-R_dOase_dom"/>
</dbReference>